<keyword evidence="9" id="KW-1185">Reference proteome</keyword>
<dbReference type="GO" id="GO:0000978">
    <property type="term" value="F:RNA polymerase II cis-regulatory region sequence-specific DNA binding"/>
    <property type="evidence" value="ECO:0007669"/>
    <property type="project" value="TreeGrafter"/>
</dbReference>
<evidence type="ECO:0000256" key="5">
    <source>
        <dbReference type="ARBA" id="ARBA00023242"/>
    </source>
</evidence>
<dbReference type="SUPFAM" id="SSF57959">
    <property type="entry name" value="Leucine zipper domain"/>
    <property type="match status" value="1"/>
</dbReference>
<evidence type="ECO:0000256" key="2">
    <source>
        <dbReference type="ARBA" id="ARBA00023015"/>
    </source>
</evidence>
<dbReference type="InterPro" id="IPR004827">
    <property type="entry name" value="bZIP"/>
</dbReference>
<dbReference type="InterPro" id="IPR046347">
    <property type="entry name" value="bZIP_sf"/>
</dbReference>
<feature type="domain" description="BZIP" evidence="7">
    <location>
        <begin position="194"/>
        <end position="257"/>
    </location>
</feature>
<keyword evidence="2" id="KW-0805">Transcription regulation</keyword>
<dbReference type="PANTHER" id="PTHR45996:SF3">
    <property type="entry name" value="CREB-H TRANSCRIPTION FACTOR HOMOLOG LET-607"/>
    <property type="match status" value="1"/>
</dbReference>
<dbReference type="Proteomes" id="UP001367676">
    <property type="component" value="Unassembled WGS sequence"/>
</dbReference>
<dbReference type="SMART" id="SM00338">
    <property type="entry name" value="BRLZ"/>
    <property type="match status" value="1"/>
</dbReference>
<dbReference type="CDD" id="cd14689">
    <property type="entry name" value="bZIP_CREB3"/>
    <property type="match status" value="1"/>
</dbReference>
<reference evidence="8 9" key="1">
    <citation type="submission" date="2024-03" db="EMBL/GenBank/DDBJ databases">
        <title>Adaptation during the transition from Ophiocordyceps entomopathogen to insect associate is accompanied by gene loss and intensified selection.</title>
        <authorList>
            <person name="Ward C.M."/>
            <person name="Onetto C.A."/>
            <person name="Borneman A.R."/>
        </authorList>
    </citation>
    <scope>NUCLEOTIDE SEQUENCE [LARGE SCALE GENOMIC DNA]</scope>
    <source>
        <strain evidence="8">AWRI1</strain>
        <tissue evidence="8">Single Adult Female</tissue>
    </source>
</reference>
<keyword evidence="6" id="KW-0175">Coiled coil</keyword>
<dbReference type="Gene3D" id="1.20.5.170">
    <property type="match status" value="1"/>
</dbReference>
<proteinExistence type="predicted"/>
<gene>
    <name evidence="8" type="ORF">V9T40_009424</name>
</gene>
<evidence type="ECO:0000256" key="1">
    <source>
        <dbReference type="ARBA" id="ARBA00004648"/>
    </source>
</evidence>
<evidence type="ECO:0000313" key="8">
    <source>
        <dbReference type="EMBL" id="KAK7601983.1"/>
    </source>
</evidence>
<dbReference type="GO" id="GO:0005789">
    <property type="term" value="C:endoplasmic reticulum membrane"/>
    <property type="evidence" value="ECO:0007669"/>
    <property type="project" value="UniProtKB-SubCell"/>
</dbReference>
<evidence type="ECO:0000256" key="3">
    <source>
        <dbReference type="ARBA" id="ARBA00023125"/>
    </source>
</evidence>
<feature type="coiled-coil region" evidence="6">
    <location>
        <begin position="212"/>
        <end position="260"/>
    </location>
</feature>
<dbReference type="EMBL" id="JBBCAQ010000010">
    <property type="protein sequence ID" value="KAK7601983.1"/>
    <property type="molecule type" value="Genomic_DNA"/>
</dbReference>
<dbReference type="AlphaFoldDB" id="A0AAN9Y6Q4"/>
<sequence length="329" mass="37581">MGDFNLLNIFFDADNFLLKSNENDFSFKEIHGTEEEPAEWFTEDTLNQMLPLLDQFFCNSDDNIRNFALDECSFDESSESDKSASSDDSCDVDEFYYIGRNEIVSDYTTEKVKIVYPKHRHECLESVISSPSKKIKFSKKLDSKISSGKKKQCTNDVKSSQPRLQLTSEEKKIALIEGIELPTHYPLTKEQERQLKRIRRKIRNKISAQNSRRRKQEYVDSLEQKLKRTSEENARLMKRIKSLESEKSTLTTKVSQLQAAVARGSGQTVQPTSCLLVLIMSLALILAPSLKNSSLMDENFNDKDTSMFDGQSSALLNSGKRIFSCLKST</sequence>
<evidence type="ECO:0000256" key="6">
    <source>
        <dbReference type="SAM" id="Coils"/>
    </source>
</evidence>
<evidence type="ECO:0000256" key="4">
    <source>
        <dbReference type="ARBA" id="ARBA00023163"/>
    </source>
</evidence>
<name>A0AAN9Y6Q4_9HEMI</name>
<dbReference type="InterPro" id="IPR051381">
    <property type="entry name" value="CREB_ATF_subfamily"/>
</dbReference>
<keyword evidence="4" id="KW-0804">Transcription</keyword>
<keyword evidence="3" id="KW-0238">DNA-binding</keyword>
<evidence type="ECO:0000313" key="9">
    <source>
        <dbReference type="Proteomes" id="UP001367676"/>
    </source>
</evidence>
<dbReference type="PROSITE" id="PS00036">
    <property type="entry name" value="BZIP_BASIC"/>
    <property type="match status" value="1"/>
</dbReference>
<accession>A0AAN9Y6Q4</accession>
<evidence type="ECO:0000259" key="7">
    <source>
        <dbReference type="PROSITE" id="PS50217"/>
    </source>
</evidence>
<dbReference type="GO" id="GO:0000981">
    <property type="term" value="F:DNA-binding transcription factor activity, RNA polymerase II-specific"/>
    <property type="evidence" value="ECO:0007669"/>
    <property type="project" value="TreeGrafter"/>
</dbReference>
<protein>
    <recommendedName>
        <fullName evidence="7">BZIP domain-containing protein</fullName>
    </recommendedName>
</protein>
<dbReference type="PANTHER" id="PTHR45996">
    <property type="entry name" value="AGAP001464-PB"/>
    <property type="match status" value="1"/>
</dbReference>
<comment type="caution">
    <text evidence="8">The sequence shown here is derived from an EMBL/GenBank/DDBJ whole genome shotgun (WGS) entry which is preliminary data.</text>
</comment>
<keyword evidence="5" id="KW-0539">Nucleus</keyword>
<comment type="subcellular location">
    <subcellularLocation>
        <location evidence="1">Endoplasmic reticulum membrane</location>
        <topology evidence="1">Single-pass type II membrane protein</topology>
    </subcellularLocation>
</comment>
<dbReference type="GO" id="GO:0005634">
    <property type="term" value="C:nucleus"/>
    <property type="evidence" value="ECO:0007669"/>
    <property type="project" value="TreeGrafter"/>
</dbReference>
<dbReference type="Pfam" id="PF00170">
    <property type="entry name" value="bZIP_1"/>
    <property type="match status" value="1"/>
</dbReference>
<dbReference type="PROSITE" id="PS50217">
    <property type="entry name" value="BZIP"/>
    <property type="match status" value="1"/>
</dbReference>
<organism evidence="8 9">
    <name type="scientific">Parthenolecanium corni</name>
    <dbReference type="NCBI Taxonomy" id="536013"/>
    <lineage>
        <taxon>Eukaryota</taxon>
        <taxon>Metazoa</taxon>
        <taxon>Ecdysozoa</taxon>
        <taxon>Arthropoda</taxon>
        <taxon>Hexapoda</taxon>
        <taxon>Insecta</taxon>
        <taxon>Pterygota</taxon>
        <taxon>Neoptera</taxon>
        <taxon>Paraneoptera</taxon>
        <taxon>Hemiptera</taxon>
        <taxon>Sternorrhyncha</taxon>
        <taxon>Coccoidea</taxon>
        <taxon>Coccidae</taxon>
        <taxon>Parthenolecanium</taxon>
    </lineage>
</organism>